<keyword evidence="5" id="KW-1185">Reference proteome</keyword>
<dbReference type="PANTHER" id="PTHR13743:SF112">
    <property type="entry name" value="BEACH DOMAIN-CONTAINING PROTEIN"/>
    <property type="match status" value="1"/>
</dbReference>
<dbReference type="Proteomes" id="UP001497444">
    <property type="component" value="Unassembled WGS sequence"/>
</dbReference>
<reference evidence="4" key="1">
    <citation type="submission" date="2024-02" db="EMBL/GenBank/DDBJ databases">
        <authorList>
            <consortium name="ELIXIR-Norway"/>
            <consortium name="Elixir Norway"/>
        </authorList>
    </citation>
    <scope>NUCLEOTIDE SEQUENCE</scope>
</reference>
<dbReference type="SUPFAM" id="SSF81837">
    <property type="entry name" value="BEACH domain"/>
    <property type="match status" value="1"/>
</dbReference>
<proteinExistence type="predicted"/>
<dbReference type="SMART" id="SM01026">
    <property type="entry name" value="Beach"/>
    <property type="match status" value="1"/>
</dbReference>
<dbReference type="InterPro" id="IPR023362">
    <property type="entry name" value="PH-BEACH_dom"/>
</dbReference>
<dbReference type="InterPro" id="IPR011993">
    <property type="entry name" value="PH-like_dom_sf"/>
</dbReference>
<feature type="region of interest" description="Disordered" evidence="1">
    <location>
        <begin position="432"/>
        <end position="460"/>
    </location>
</feature>
<evidence type="ECO:0000259" key="3">
    <source>
        <dbReference type="PROSITE" id="PS51783"/>
    </source>
</evidence>
<dbReference type="PROSITE" id="PS51783">
    <property type="entry name" value="PH_BEACH"/>
    <property type="match status" value="1"/>
</dbReference>
<gene>
    <name evidence="4" type="ORF">CSSPJE1EN1_LOCUS26764</name>
</gene>
<evidence type="ECO:0000313" key="5">
    <source>
        <dbReference type="Proteomes" id="UP001497444"/>
    </source>
</evidence>
<dbReference type="SUPFAM" id="SSF50729">
    <property type="entry name" value="PH domain-like"/>
    <property type="match status" value="1"/>
</dbReference>
<name>A0ABP0VBS1_9BRYO</name>
<accession>A0ABP0VBS1</accession>
<dbReference type="InterPro" id="IPR000409">
    <property type="entry name" value="BEACH_dom"/>
</dbReference>
<dbReference type="PANTHER" id="PTHR13743">
    <property type="entry name" value="BEIGE/BEACH-RELATED"/>
    <property type="match status" value="1"/>
</dbReference>
<dbReference type="CDD" id="cd06071">
    <property type="entry name" value="Beach"/>
    <property type="match status" value="1"/>
</dbReference>
<dbReference type="InterPro" id="IPR036372">
    <property type="entry name" value="BEACH_dom_sf"/>
</dbReference>
<sequence>MSSLRKSSYKQPMYGREIAFNVAHISKSATINMTSDDYKEYIILIFTKIESVVKDQWVVPDIKARYNALVYRLCHQFGDLRRYYHGKNNQSSNTLNEDEIVPTYVLPILDALNGIENCIDIDSIFEMFKLTLVYSDSISFDSFEPYETDQTNQDQVLLERGESFVSETVSSQVHDLLSFDSSLHGTENLSKVSDPPTPAISSDGQSNATLNEANLLLLDNNEMIDAHGSSNSNESIIVNTATTIIPAYVPATVDLMPSVKDPHYISWMRTRQGIVMDRIDSERLRLTQSMQNLDLCTVAVEKHWKKLQRKVESESFQWSHLCQWKLGIAHEGAFPGRRRLVLRPRFDTVAMIPDDTEDDNENCSSNKSAHVKELKENKVNAEEDSVKRADWGVVGADGSEDGFGVIGLATGGRDALYDFDGGEGDSEIILKEDSNDKPLSKNSNPSTSISPVTAPQSNSSGVTSTAAAAALAANANIYADMNGDLKLVEEALQQGRRIDTGPCHTTVLTYFSVPQVTASGNFCGNISLAPKDVYFISTFEREDEGKDDSAVNVAHQLRIRRRRWTISSISAVYLRRYRLRESAMEVFFRRGKHRHFFIDLPLMSPFRLVSEHRIQYPVMPWILSDYISSSIDLSDSSVYRDLSKPMGALNETRLKEWFTTPEIFRNVNNFDFGRTQEGDQVSDVTLPPWAKSAEEFVYIHRQALESEYVSAHLHEWIDLIFGYKQVGPAAVEACNVFYYLTYAGSVDRHLITDEALRKAVELQIAHFGQIPQQLFKAPHPARQIKSSSSSTVPRPLIKCFNASPVFGTINDNKIGNTNNAVKDYMNDSGYDAQLFAAGPTLTLDINTSLGSTSGRNSLTSSRSATAVRLTKWIHH</sequence>
<comment type="caution">
    <text evidence="4">The sequence shown here is derived from an EMBL/GenBank/DDBJ whole genome shotgun (WGS) entry which is preliminary data.</text>
</comment>
<evidence type="ECO:0000313" key="4">
    <source>
        <dbReference type="EMBL" id="CAK9251386.1"/>
    </source>
</evidence>
<dbReference type="Pfam" id="PF14844">
    <property type="entry name" value="PH_BEACH"/>
    <property type="match status" value="1"/>
</dbReference>
<dbReference type="Gene3D" id="2.30.29.30">
    <property type="entry name" value="Pleckstrin-homology domain (PH domain)/Phosphotyrosine-binding domain (PTB)"/>
    <property type="match status" value="1"/>
</dbReference>
<dbReference type="Gene3D" id="1.10.1540.10">
    <property type="entry name" value="BEACH domain"/>
    <property type="match status" value="2"/>
</dbReference>
<dbReference type="InterPro" id="IPR050865">
    <property type="entry name" value="BEACH_Domain"/>
</dbReference>
<feature type="domain" description="BEACH-type PH" evidence="3">
    <location>
        <begin position="502"/>
        <end position="623"/>
    </location>
</feature>
<organism evidence="4 5">
    <name type="scientific">Sphagnum jensenii</name>
    <dbReference type="NCBI Taxonomy" id="128206"/>
    <lineage>
        <taxon>Eukaryota</taxon>
        <taxon>Viridiplantae</taxon>
        <taxon>Streptophyta</taxon>
        <taxon>Embryophyta</taxon>
        <taxon>Bryophyta</taxon>
        <taxon>Sphagnophytina</taxon>
        <taxon>Sphagnopsida</taxon>
        <taxon>Sphagnales</taxon>
        <taxon>Sphagnaceae</taxon>
        <taxon>Sphagnum</taxon>
    </lineage>
</organism>
<feature type="domain" description="BEACH" evidence="2">
    <location>
        <begin position="486"/>
        <end position="782"/>
    </location>
</feature>
<feature type="compositionally biased region" description="Polar residues" evidence="1">
    <location>
        <begin position="440"/>
        <end position="460"/>
    </location>
</feature>
<dbReference type="Pfam" id="PF02138">
    <property type="entry name" value="Beach"/>
    <property type="match status" value="1"/>
</dbReference>
<evidence type="ECO:0000259" key="2">
    <source>
        <dbReference type="PROSITE" id="PS50197"/>
    </source>
</evidence>
<evidence type="ECO:0000256" key="1">
    <source>
        <dbReference type="SAM" id="MobiDB-lite"/>
    </source>
</evidence>
<evidence type="ECO:0008006" key="6">
    <source>
        <dbReference type="Google" id="ProtNLM"/>
    </source>
</evidence>
<dbReference type="EMBL" id="CAXAQS010000370">
    <property type="protein sequence ID" value="CAK9251386.1"/>
    <property type="molecule type" value="Genomic_DNA"/>
</dbReference>
<dbReference type="PROSITE" id="PS50197">
    <property type="entry name" value="BEACH"/>
    <property type="match status" value="1"/>
</dbReference>
<protein>
    <recommendedName>
        <fullName evidence="6">BEACH domain-containing protein</fullName>
    </recommendedName>
</protein>